<gene>
    <name evidence="8" type="primary">dapF</name>
    <name evidence="10" type="ORF">D1639_01185</name>
</gene>
<comment type="caution">
    <text evidence="8">Lacks conserved residue(s) required for the propagation of feature annotation.</text>
</comment>
<evidence type="ECO:0000256" key="1">
    <source>
        <dbReference type="ARBA" id="ARBA00005196"/>
    </source>
</evidence>
<sequence length="315" mass="33773">MRMLIEFQKMNGLGNDFVMIDDRGEALELAPDAVARLCDRHFGIGADGVILVRPSKRPECAAYMHYINSDGTLAQMCGNGVRCFAKFLVDNGIVDAEAGELTADTLAGPKPIRFTTDDRGMLANATVDMGAPILDPSQVPVDAAPDAQAPQGAPFVSKLSIDSPWGTFRFTCVSMGNPHAVTFIDDFETLPDDAFTDPSRKGLDTFDVHKVGRFFEGHERFPEKANVEFATVDRPGTDEQEGALSMRVYERGCAETLACGTGTCATSVAACLLGLSGRSNLVHLRGGDLHIRWSEGGSVFMTGPAATAFAGTFEH</sequence>
<comment type="caution">
    <text evidence="10">The sequence shown here is derived from an EMBL/GenBank/DDBJ whole genome shotgun (WGS) entry which is preliminary data.</text>
</comment>
<reference evidence="10" key="1">
    <citation type="submission" date="2018-08" db="EMBL/GenBank/DDBJ databases">
        <title>Murine metabolic-syndrome-specific gut microbial biobank.</title>
        <authorList>
            <person name="Liu C."/>
        </authorList>
    </citation>
    <scope>NUCLEOTIDE SEQUENCE [LARGE SCALE GENOMIC DNA]</scope>
    <source>
        <strain evidence="10">Z82</strain>
    </source>
</reference>
<comment type="pathway">
    <text evidence="1 8">Amino-acid biosynthesis; L-lysine biosynthesis via DAP pathway; DL-2,6-diaminopimelate from LL-2,6-diaminopimelate: step 1/1.</text>
</comment>
<feature type="active site" description="Proton acceptor" evidence="8">
    <location>
        <position position="259"/>
    </location>
</feature>
<name>A0A7C9NBF6_9BACT</name>
<evidence type="ECO:0000256" key="3">
    <source>
        <dbReference type="ARBA" id="ARBA00013080"/>
    </source>
</evidence>
<feature type="binding site" evidence="8">
    <location>
        <position position="68"/>
    </location>
    <ligand>
        <name>substrate</name>
    </ligand>
</feature>
<feature type="binding site" evidence="8">
    <location>
        <position position="177"/>
    </location>
    <ligand>
        <name>substrate</name>
    </ligand>
</feature>
<evidence type="ECO:0000256" key="9">
    <source>
        <dbReference type="PROSITE-ProRule" id="PRU10125"/>
    </source>
</evidence>
<evidence type="ECO:0000256" key="4">
    <source>
        <dbReference type="ARBA" id="ARBA00022605"/>
    </source>
</evidence>
<feature type="active site" description="Proton donor" evidence="8">
    <location>
        <position position="77"/>
    </location>
</feature>
<dbReference type="HAMAP" id="MF_00197">
    <property type="entry name" value="DAP_epimerase"/>
    <property type="match status" value="1"/>
</dbReference>
<dbReference type="GO" id="GO:0008837">
    <property type="term" value="F:diaminopimelate epimerase activity"/>
    <property type="evidence" value="ECO:0007669"/>
    <property type="project" value="UniProtKB-UniRule"/>
</dbReference>
<keyword evidence="5 8" id="KW-0457">Lysine biosynthesis</keyword>
<dbReference type="InterPro" id="IPR018510">
    <property type="entry name" value="DAP_epimerase_AS"/>
</dbReference>
<feature type="binding site" evidence="8">
    <location>
        <position position="15"/>
    </location>
    <ligand>
        <name>substrate</name>
    </ligand>
</feature>
<evidence type="ECO:0000256" key="2">
    <source>
        <dbReference type="ARBA" id="ARBA00010219"/>
    </source>
</evidence>
<dbReference type="SUPFAM" id="SSF54506">
    <property type="entry name" value="Diaminopimelate epimerase-like"/>
    <property type="match status" value="1"/>
</dbReference>
<keyword evidence="8" id="KW-0963">Cytoplasm</keyword>
<evidence type="ECO:0000256" key="5">
    <source>
        <dbReference type="ARBA" id="ARBA00023154"/>
    </source>
</evidence>
<dbReference type="Gene3D" id="3.10.310.10">
    <property type="entry name" value="Diaminopimelate Epimerase, Chain A, domain 1"/>
    <property type="match status" value="2"/>
</dbReference>
<accession>A0A7C9NBF6</accession>
<comment type="catalytic activity">
    <reaction evidence="7 8">
        <text>(2S,6S)-2,6-diaminopimelate = meso-2,6-diaminopimelate</text>
        <dbReference type="Rhea" id="RHEA:15393"/>
        <dbReference type="ChEBI" id="CHEBI:57609"/>
        <dbReference type="ChEBI" id="CHEBI:57791"/>
        <dbReference type="EC" id="5.1.1.7"/>
    </reaction>
</comment>
<dbReference type="PANTHER" id="PTHR31689">
    <property type="entry name" value="DIAMINOPIMELATE EPIMERASE, CHLOROPLASTIC"/>
    <property type="match status" value="1"/>
</dbReference>
<comment type="function">
    <text evidence="8">Catalyzes the stereoinversion of LL-2,6-diaminopimelate (L,L-DAP) to meso-diaminopimelate (meso-DAP), a precursor of L-lysine and an essential component of the bacterial peptidoglycan.</text>
</comment>
<comment type="subcellular location">
    <subcellularLocation>
        <location evidence="8">Cytoplasm</location>
    </subcellularLocation>
</comment>
<comment type="subunit">
    <text evidence="8">Homodimer.</text>
</comment>
<proteinExistence type="inferred from homology"/>
<dbReference type="NCBIfam" id="TIGR00652">
    <property type="entry name" value="DapF"/>
    <property type="match status" value="1"/>
</dbReference>
<comment type="similarity">
    <text evidence="2 8">Belongs to the diaminopimelate epimerase family.</text>
</comment>
<dbReference type="UniPathway" id="UPA00034">
    <property type="reaction ID" value="UER00025"/>
</dbReference>
<feature type="binding site" evidence="8">
    <location>
        <begin position="78"/>
        <end position="79"/>
    </location>
    <ligand>
        <name>substrate</name>
    </ligand>
</feature>
<feature type="binding site" evidence="8">
    <location>
        <begin position="260"/>
        <end position="261"/>
    </location>
    <ligand>
        <name>substrate</name>
    </ligand>
</feature>
<feature type="binding site" evidence="8">
    <location>
        <begin position="250"/>
        <end position="251"/>
    </location>
    <ligand>
        <name>substrate</name>
    </ligand>
</feature>
<feature type="site" description="Could be important to modulate the pK values of the two catalytic cysteine residues" evidence="8">
    <location>
        <position position="179"/>
    </location>
</feature>
<dbReference type="InterPro" id="IPR001653">
    <property type="entry name" value="DAP_epimerase_DapF"/>
</dbReference>
<dbReference type="PANTHER" id="PTHR31689:SF0">
    <property type="entry name" value="DIAMINOPIMELATE EPIMERASE"/>
    <property type="match status" value="1"/>
</dbReference>
<dbReference type="AlphaFoldDB" id="A0A7C9NBF6"/>
<evidence type="ECO:0000313" key="10">
    <source>
        <dbReference type="EMBL" id="NBI33668.1"/>
    </source>
</evidence>
<dbReference type="Pfam" id="PF01678">
    <property type="entry name" value="DAP_epimerase"/>
    <property type="match status" value="2"/>
</dbReference>
<feature type="site" description="Could be important to modulate the pK values of the two catalytic cysteine residues" evidence="8">
    <location>
        <position position="250"/>
    </location>
</feature>
<organism evidence="10">
    <name type="scientific">Muribaculaceae bacterium Z82</name>
    <dbReference type="NCBI Taxonomy" id="2304548"/>
    <lineage>
        <taxon>Bacteria</taxon>
        <taxon>Pseudomonadati</taxon>
        <taxon>Bacteroidota</taxon>
        <taxon>Bacteroidia</taxon>
        <taxon>Bacteroidales</taxon>
        <taxon>Muribaculaceae</taxon>
    </lineage>
</organism>
<evidence type="ECO:0000256" key="7">
    <source>
        <dbReference type="ARBA" id="ARBA00051712"/>
    </source>
</evidence>
<feature type="active site" evidence="9">
    <location>
        <position position="77"/>
    </location>
</feature>
<dbReference type="GO" id="GO:0005829">
    <property type="term" value="C:cytosol"/>
    <property type="evidence" value="ECO:0007669"/>
    <property type="project" value="TreeGrafter"/>
</dbReference>
<dbReference type="PROSITE" id="PS01326">
    <property type="entry name" value="DAP_EPIMERASE"/>
    <property type="match status" value="1"/>
</dbReference>
<keyword evidence="4 8" id="KW-0028">Amino-acid biosynthesis</keyword>
<dbReference type="EC" id="5.1.1.7" evidence="3 8"/>
<keyword evidence="6 8" id="KW-0413">Isomerase</keyword>
<dbReference type="GO" id="GO:0009089">
    <property type="term" value="P:lysine biosynthetic process via diaminopimelate"/>
    <property type="evidence" value="ECO:0007669"/>
    <property type="project" value="UniProtKB-UniRule"/>
</dbReference>
<feature type="binding site" evidence="8">
    <location>
        <position position="226"/>
    </location>
    <ligand>
        <name>substrate</name>
    </ligand>
</feature>
<dbReference type="EMBL" id="QWKH01000004">
    <property type="protein sequence ID" value="NBI33668.1"/>
    <property type="molecule type" value="Genomic_DNA"/>
</dbReference>
<evidence type="ECO:0000256" key="6">
    <source>
        <dbReference type="ARBA" id="ARBA00023235"/>
    </source>
</evidence>
<evidence type="ECO:0000256" key="8">
    <source>
        <dbReference type="HAMAP-Rule" id="MF_00197"/>
    </source>
</evidence>
<protein>
    <recommendedName>
        <fullName evidence="3 8">Diaminopimelate epimerase</fullName>
        <shortName evidence="8">DAP epimerase</shortName>
        <ecNumber evidence="3 8">5.1.1.7</ecNumber>
    </recommendedName>
    <alternativeName>
        <fullName evidence="8">PLP-independent amino acid racemase</fullName>
    </alternativeName>
</protein>